<evidence type="ECO:0000313" key="5">
    <source>
        <dbReference type="EMBL" id="GEU64006.1"/>
    </source>
</evidence>
<dbReference type="GO" id="GO:0003676">
    <property type="term" value="F:nucleic acid binding"/>
    <property type="evidence" value="ECO:0007669"/>
    <property type="project" value="InterPro"/>
</dbReference>
<dbReference type="Gene3D" id="3.30.420.10">
    <property type="entry name" value="Ribonuclease H-like superfamily/Ribonuclease H"/>
    <property type="match status" value="1"/>
</dbReference>
<protein>
    <submittedName>
        <fullName evidence="5">Retrotransposon protein, putative, unclassified</fullName>
    </submittedName>
</protein>
<gene>
    <name evidence="5" type="ORF">Tci_035984</name>
</gene>
<dbReference type="InterPro" id="IPR013103">
    <property type="entry name" value="RVT_2"/>
</dbReference>
<dbReference type="SUPFAM" id="SSF53098">
    <property type="entry name" value="Ribonuclease H-like"/>
    <property type="match status" value="1"/>
</dbReference>
<feature type="compositionally biased region" description="Polar residues" evidence="3">
    <location>
        <begin position="103"/>
        <end position="112"/>
    </location>
</feature>
<dbReference type="GO" id="GO:0016787">
    <property type="term" value="F:hydrolase activity"/>
    <property type="evidence" value="ECO:0007669"/>
    <property type="project" value="UniProtKB-KW"/>
</dbReference>
<keyword evidence="1" id="KW-0479">Metal-binding</keyword>
<dbReference type="PANTHER" id="PTHR42648:SF18">
    <property type="entry name" value="RETROTRANSPOSON, UNCLASSIFIED-LIKE PROTEIN"/>
    <property type="match status" value="1"/>
</dbReference>
<organism evidence="5">
    <name type="scientific">Tanacetum cinerariifolium</name>
    <name type="common">Dalmatian daisy</name>
    <name type="synonym">Chrysanthemum cinerariifolium</name>
    <dbReference type="NCBI Taxonomy" id="118510"/>
    <lineage>
        <taxon>Eukaryota</taxon>
        <taxon>Viridiplantae</taxon>
        <taxon>Streptophyta</taxon>
        <taxon>Embryophyta</taxon>
        <taxon>Tracheophyta</taxon>
        <taxon>Spermatophyta</taxon>
        <taxon>Magnoliopsida</taxon>
        <taxon>eudicotyledons</taxon>
        <taxon>Gunneridae</taxon>
        <taxon>Pentapetalae</taxon>
        <taxon>asterids</taxon>
        <taxon>campanulids</taxon>
        <taxon>Asterales</taxon>
        <taxon>Asteraceae</taxon>
        <taxon>Asteroideae</taxon>
        <taxon>Anthemideae</taxon>
        <taxon>Anthemidinae</taxon>
        <taxon>Tanacetum</taxon>
    </lineage>
</organism>
<sequence>MLELLITHPLHVLHIKNSTVQRRNHTLVEATRTMLIFSKSPFFLWAEAVATVCYTQNCSLIHPRYNKTPYELLIDRKPELKYLHVLGALCYPTNDFEDLAGASSSTTINQDAPSPSTSPNNETTSSPTLSTNVKEQNEEEEAEFDIPRPSNFMLINLKWIFKVKLDEYGGVLKNKARSVAKGFLHEEGIDFKESFALVARIEAIHIFISYVAHKNMIVCQMDVKTAFLNDQCDPVNIPMVERLKLDEDPNRTPVDPTGYRGTINMGLWYPKDTGFDLTAFADDDHAACQDSRKITSDPMDAVLVN</sequence>
<dbReference type="EMBL" id="BKCJ010004946">
    <property type="protein sequence ID" value="GEU64006.1"/>
    <property type="molecule type" value="Genomic_DNA"/>
</dbReference>
<feature type="domain" description="Reverse transcriptase Ty1/copia-type" evidence="4">
    <location>
        <begin position="148"/>
        <end position="233"/>
    </location>
</feature>
<feature type="region of interest" description="Disordered" evidence="3">
    <location>
        <begin position="103"/>
        <end position="144"/>
    </location>
</feature>
<comment type="caution">
    <text evidence="5">The sequence shown here is derived from an EMBL/GenBank/DDBJ whole genome shotgun (WGS) entry which is preliminary data.</text>
</comment>
<evidence type="ECO:0000256" key="2">
    <source>
        <dbReference type="ARBA" id="ARBA00022801"/>
    </source>
</evidence>
<dbReference type="Pfam" id="PF07727">
    <property type="entry name" value="RVT_2"/>
    <property type="match status" value="1"/>
</dbReference>
<reference evidence="5" key="1">
    <citation type="journal article" date="2019" name="Sci. Rep.">
        <title>Draft genome of Tanacetum cinerariifolium, the natural source of mosquito coil.</title>
        <authorList>
            <person name="Yamashiro T."/>
            <person name="Shiraishi A."/>
            <person name="Satake H."/>
            <person name="Nakayama K."/>
        </authorList>
    </citation>
    <scope>NUCLEOTIDE SEQUENCE</scope>
</reference>
<dbReference type="InterPro" id="IPR012337">
    <property type="entry name" value="RNaseH-like_sf"/>
</dbReference>
<proteinExistence type="predicted"/>
<dbReference type="PANTHER" id="PTHR42648">
    <property type="entry name" value="TRANSPOSASE, PUTATIVE-RELATED"/>
    <property type="match status" value="1"/>
</dbReference>
<dbReference type="InterPro" id="IPR036397">
    <property type="entry name" value="RNaseH_sf"/>
</dbReference>
<dbReference type="InterPro" id="IPR039537">
    <property type="entry name" value="Retrotran_Ty1/copia-like"/>
</dbReference>
<dbReference type="AlphaFoldDB" id="A0A6L2LQB0"/>
<name>A0A6L2LQB0_TANCI</name>
<evidence type="ECO:0000256" key="3">
    <source>
        <dbReference type="SAM" id="MobiDB-lite"/>
    </source>
</evidence>
<evidence type="ECO:0000256" key="1">
    <source>
        <dbReference type="ARBA" id="ARBA00022723"/>
    </source>
</evidence>
<evidence type="ECO:0000259" key="4">
    <source>
        <dbReference type="Pfam" id="PF07727"/>
    </source>
</evidence>
<feature type="compositionally biased region" description="Low complexity" evidence="3">
    <location>
        <begin position="113"/>
        <end position="132"/>
    </location>
</feature>
<keyword evidence="2" id="KW-0378">Hydrolase</keyword>
<dbReference type="GO" id="GO:0046872">
    <property type="term" value="F:metal ion binding"/>
    <property type="evidence" value="ECO:0007669"/>
    <property type="project" value="UniProtKB-KW"/>
</dbReference>
<accession>A0A6L2LQB0</accession>